<dbReference type="AlphaFoldDB" id="K3X6D6"/>
<evidence type="ECO:0000259" key="7">
    <source>
        <dbReference type="PROSITE" id="PS51180"/>
    </source>
</evidence>
<reference evidence="9" key="2">
    <citation type="submission" date="2010-04" db="EMBL/GenBank/DDBJ databases">
        <authorList>
            <person name="Buell R."/>
            <person name="Hamilton J."/>
            <person name="Hostetler J."/>
        </authorList>
    </citation>
    <scope>NUCLEOTIDE SEQUENCE [LARGE SCALE GENOMIC DNA]</scope>
    <source>
        <strain evidence="9">DAOM:BR144</strain>
    </source>
</reference>
<feature type="compositionally biased region" description="Low complexity" evidence="6">
    <location>
        <begin position="860"/>
        <end position="875"/>
    </location>
</feature>
<organism evidence="8 9">
    <name type="scientific">Globisporangium ultimum (strain ATCC 200006 / CBS 805.95 / DAOM BR144)</name>
    <name type="common">Pythium ultimum</name>
    <dbReference type="NCBI Taxonomy" id="431595"/>
    <lineage>
        <taxon>Eukaryota</taxon>
        <taxon>Sar</taxon>
        <taxon>Stramenopiles</taxon>
        <taxon>Oomycota</taxon>
        <taxon>Peronosporomycetes</taxon>
        <taxon>Pythiales</taxon>
        <taxon>Pythiaceae</taxon>
        <taxon>Globisporangium</taxon>
    </lineage>
</organism>
<keyword evidence="3" id="KW-0963">Cytoplasm</keyword>
<protein>
    <recommendedName>
        <fullName evidence="7">BRO1 domain-containing protein</fullName>
    </recommendedName>
</protein>
<dbReference type="STRING" id="431595.K3X6D6"/>
<dbReference type="HOGENOM" id="CLU_007181_2_1_1"/>
<feature type="compositionally biased region" description="Low complexity" evidence="6">
    <location>
        <begin position="901"/>
        <end position="915"/>
    </location>
</feature>
<evidence type="ECO:0000256" key="6">
    <source>
        <dbReference type="SAM" id="MobiDB-lite"/>
    </source>
</evidence>
<dbReference type="eggNOG" id="KOG2220">
    <property type="taxonomic scope" value="Eukaryota"/>
</dbReference>
<feature type="compositionally biased region" description="Polar residues" evidence="6">
    <location>
        <begin position="791"/>
        <end position="805"/>
    </location>
</feature>
<comment type="subcellular location">
    <subcellularLocation>
        <location evidence="2">Cytoplasm</location>
    </subcellularLocation>
    <subcellularLocation>
        <location evidence="1">Endosome</location>
    </subcellularLocation>
</comment>
<dbReference type="InterPro" id="IPR025304">
    <property type="entry name" value="ALIX_V_dom"/>
</dbReference>
<dbReference type="PANTHER" id="PTHR23030">
    <property type="entry name" value="PCD6 INTERACTING PROTEIN-RELATED"/>
    <property type="match status" value="1"/>
</dbReference>
<feature type="region of interest" description="Disordered" evidence="6">
    <location>
        <begin position="786"/>
        <end position="805"/>
    </location>
</feature>
<dbReference type="VEuPathDB" id="FungiDB:PYU1_G012759"/>
<evidence type="ECO:0000256" key="2">
    <source>
        <dbReference type="ARBA" id="ARBA00004496"/>
    </source>
</evidence>
<reference evidence="8" key="3">
    <citation type="submission" date="2015-02" db="UniProtKB">
        <authorList>
            <consortium name="EnsemblProtists"/>
        </authorList>
    </citation>
    <scope>IDENTIFICATION</scope>
    <source>
        <strain evidence="8">DAOM BR144</strain>
    </source>
</reference>
<dbReference type="SMART" id="SM01041">
    <property type="entry name" value="BRO1"/>
    <property type="match status" value="1"/>
</dbReference>
<evidence type="ECO:0000313" key="8">
    <source>
        <dbReference type="EnsemblProtists" id="PYU1_T012785"/>
    </source>
</evidence>
<feature type="compositionally biased region" description="Low complexity" evidence="6">
    <location>
        <begin position="830"/>
        <end position="848"/>
    </location>
</feature>
<dbReference type="EnsemblProtists" id="PYU1_T012785">
    <property type="protein sequence ID" value="PYU1_T012785"/>
    <property type="gene ID" value="PYU1_G012759"/>
</dbReference>
<dbReference type="InterPro" id="IPR038499">
    <property type="entry name" value="BRO1_sf"/>
</dbReference>
<sequence>MLGIGFKQSDTPLPSLRRPLQEYIQREYASPSSSSPTSTDALSATQQDALDKFFQLKTDVDLVRTPSTISRHVLLRYYAQLDRFVARFPCDATGLGPGPSAASLGPPQPVLRLQFTWNDSFCPRKKITQANVRFEQAAVMFNYGALESQMGVQTDRSSADGLKAACKHFMLAAGAFSCVTNELVAQCLGARTPDMSAEGLGLLTYLMLAQAQACFYEKSIKDQMKDGIKAKLAHQALEYYVSALDFCNSSALSGTIDRTWSVHLLFQVQCMKAATQYWQAKASKEIALTRGTGYGEEIARLMAADAECQEATKVATQNKLPMSLLESVKTLQRVVREHLHLAQKDNASVYLENIPKFSDLPAIGKVNMVKALALTNEELAQELGGDLFEQFVPNSILRQAADVKEEIKQLLAATTEKVSESNEMAKSKLQSLELPASIEAFEKTSDNGIPATIWQKIQYIQTVNRIIARSEFSEGELENNPISALLQQRLKDNQGASDTAEKKLHMIETRLAEEEIEDNVCRQNYGSKRWSRPVSTSLNENFRADIDRYYRLVQEAKKSDEIVRDKLHTNGNKLAALGQTKAALDRQLPLLQQENSSCSHEIGVLSTLLLRLGSLIDEKDQVIKDFSTSYEKFNALPVLLNGSKATPADTEVALAAEKQFFSTHFVGKVDSICADEQSLLGQIVEANADFEARKADDSVIQARQAFLQGLSDAVDIFEQLESHVKEGNKFYEELEARIDQLHQTVADHCAAREMEKRELELNIASDEEMKKNEANDAALAQQMMASMQVRDATTSQSQGHNQSSDEAFARQLAGNASQYYYPPPPPQQQGPPSYDYARAQSQQQQNFQGYNHPYAVYQQGSPSHGSYPSPSASAPQFGNFYNQAQQQSSQPPQYQQPPPQRGYGYYPYPGYQQQQQPPPQQNYSTNNGLANASHNHPGGSV</sequence>
<dbReference type="Gene3D" id="1.25.40.280">
    <property type="entry name" value="alix/aip1 like domains"/>
    <property type="match status" value="1"/>
</dbReference>
<feature type="coiled-coil region" evidence="5">
    <location>
        <begin position="731"/>
        <end position="776"/>
    </location>
</feature>
<dbReference type="CDD" id="cd09246">
    <property type="entry name" value="BRO1_Alix_like_1"/>
    <property type="match status" value="1"/>
</dbReference>
<feature type="domain" description="BRO1" evidence="7">
    <location>
        <begin position="1"/>
        <end position="425"/>
    </location>
</feature>
<dbReference type="Gene3D" id="1.20.120.560">
    <property type="entry name" value="alix/aip1 in complex with the ypdl late domain"/>
    <property type="match status" value="1"/>
</dbReference>
<reference evidence="9" key="1">
    <citation type="journal article" date="2010" name="Genome Biol.">
        <title>Genome sequence of the necrotrophic plant pathogen Pythium ultimum reveals original pathogenicity mechanisms and effector repertoire.</title>
        <authorList>
            <person name="Levesque C.A."/>
            <person name="Brouwer H."/>
            <person name="Cano L."/>
            <person name="Hamilton J.P."/>
            <person name="Holt C."/>
            <person name="Huitema E."/>
            <person name="Raffaele S."/>
            <person name="Robideau G.P."/>
            <person name="Thines M."/>
            <person name="Win J."/>
            <person name="Zerillo M.M."/>
            <person name="Beakes G.W."/>
            <person name="Boore J.L."/>
            <person name="Busam D."/>
            <person name="Dumas B."/>
            <person name="Ferriera S."/>
            <person name="Fuerstenberg S.I."/>
            <person name="Gachon C.M."/>
            <person name="Gaulin E."/>
            <person name="Govers F."/>
            <person name="Grenville-Briggs L."/>
            <person name="Horner N."/>
            <person name="Hostetler J."/>
            <person name="Jiang R.H."/>
            <person name="Johnson J."/>
            <person name="Krajaejun T."/>
            <person name="Lin H."/>
            <person name="Meijer H.J."/>
            <person name="Moore B."/>
            <person name="Morris P."/>
            <person name="Phuntmart V."/>
            <person name="Puiu D."/>
            <person name="Shetty J."/>
            <person name="Stajich J.E."/>
            <person name="Tripathy S."/>
            <person name="Wawra S."/>
            <person name="van West P."/>
            <person name="Whitty B.R."/>
            <person name="Coutinho P.M."/>
            <person name="Henrissat B."/>
            <person name="Martin F."/>
            <person name="Thomas P.D."/>
            <person name="Tyler B.M."/>
            <person name="De Vries R.P."/>
            <person name="Kamoun S."/>
            <person name="Yandell M."/>
            <person name="Tisserat N."/>
            <person name="Buell C.R."/>
        </authorList>
    </citation>
    <scope>NUCLEOTIDE SEQUENCE</scope>
    <source>
        <strain evidence="9">DAOM:BR144</strain>
    </source>
</reference>
<keyword evidence="4" id="KW-0967">Endosome</keyword>
<dbReference type="EMBL" id="GL376588">
    <property type="status" value="NOT_ANNOTATED_CDS"/>
    <property type="molecule type" value="Genomic_DNA"/>
</dbReference>
<dbReference type="Pfam" id="PF03097">
    <property type="entry name" value="BRO1"/>
    <property type="match status" value="1"/>
</dbReference>
<keyword evidence="9" id="KW-1185">Reference proteome</keyword>
<dbReference type="PROSITE" id="PS51180">
    <property type="entry name" value="BRO1"/>
    <property type="match status" value="1"/>
</dbReference>
<dbReference type="Proteomes" id="UP000019132">
    <property type="component" value="Unassembled WGS sequence"/>
</dbReference>
<dbReference type="Gene3D" id="1.20.140.50">
    <property type="entry name" value="alix/aip1 like domains"/>
    <property type="match status" value="1"/>
</dbReference>
<dbReference type="GO" id="GO:0043328">
    <property type="term" value="P:protein transport to vacuole involved in ubiquitin-dependent protein catabolic process via the multivesicular body sorting pathway"/>
    <property type="evidence" value="ECO:0007669"/>
    <property type="project" value="TreeGrafter"/>
</dbReference>
<feature type="compositionally biased region" description="Polar residues" evidence="6">
    <location>
        <begin position="922"/>
        <end position="934"/>
    </location>
</feature>
<keyword evidence="5" id="KW-0175">Coiled coil</keyword>
<accession>K3X6D6</accession>
<evidence type="ECO:0000256" key="3">
    <source>
        <dbReference type="ARBA" id="ARBA00022490"/>
    </source>
</evidence>
<dbReference type="InParanoid" id="K3X6D6"/>
<evidence type="ECO:0000256" key="5">
    <source>
        <dbReference type="SAM" id="Coils"/>
    </source>
</evidence>
<dbReference type="Pfam" id="PF13949">
    <property type="entry name" value="ALIX_LYPXL_bnd"/>
    <property type="match status" value="1"/>
</dbReference>
<proteinExistence type="predicted"/>
<dbReference type="OMA" id="VSHAEEM"/>
<feature type="region of interest" description="Disordered" evidence="6">
    <location>
        <begin position="816"/>
        <end position="941"/>
    </location>
</feature>
<name>K3X6D6_GLOUD</name>
<evidence type="ECO:0000256" key="4">
    <source>
        <dbReference type="ARBA" id="ARBA00022753"/>
    </source>
</evidence>
<dbReference type="GO" id="GO:0005768">
    <property type="term" value="C:endosome"/>
    <property type="evidence" value="ECO:0007669"/>
    <property type="project" value="UniProtKB-SubCell"/>
</dbReference>
<dbReference type="PANTHER" id="PTHR23030:SF30">
    <property type="entry name" value="TYROSINE-PROTEIN PHOSPHATASE NON-RECEPTOR TYPE 23"/>
    <property type="match status" value="1"/>
</dbReference>
<evidence type="ECO:0000313" key="9">
    <source>
        <dbReference type="Proteomes" id="UP000019132"/>
    </source>
</evidence>
<evidence type="ECO:0000256" key="1">
    <source>
        <dbReference type="ARBA" id="ARBA00004177"/>
    </source>
</evidence>
<dbReference type="InterPro" id="IPR004328">
    <property type="entry name" value="BRO1_dom"/>
</dbReference>